<dbReference type="EMBL" id="CAJOBD010003322">
    <property type="protein sequence ID" value="CAF3941455.1"/>
    <property type="molecule type" value="Genomic_DNA"/>
</dbReference>
<accession>A0A819KB12</accession>
<evidence type="ECO:0000313" key="2">
    <source>
        <dbReference type="EMBL" id="CAF1421811.1"/>
    </source>
</evidence>
<evidence type="ECO:0000259" key="1">
    <source>
        <dbReference type="PROSITE" id="PS51186"/>
    </source>
</evidence>
<dbReference type="GO" id="GO:0016747">
    <property type="term" value="F:acyltransferase activity, transferring groups other than amino-acyl groups"/>
    <property type="evidence" value="ECO:0007669"/>
    <property type="project" value="InterPro"/>
</dbReference>
<dbReference type="Gene3D" id="3.40.630.30">
    <property type="match status" value="1"/>
</dbReference>
<feature type="domain" description="N-acetyltransferase" evidence="1">
    <location>
        <begin position="2"/>
        <end position="164"/>
    </location>
</feature>
<dbReference type="Pfam" id="PF00583">
    <property type="entry name" value="Acetyltransf_1"/>
    <property type="match status" value="1"/>
</dbReference>
<evidence type="ECO:0000313" key="4">
    <source>
        <dbReference type="Proteomes" id="UP000663836"/>
    </source>
</evidence>
<evidence type="ECO:0000313" key="3">
    <source>
        <dbReference type="EMBL" id="CAF3941455.1"/>
    </source>
</evidence>
<dbReference type="InterPro" id="IPR016181">
    <property type="entry name" value="Acyl_CoA_acyltransferase"/>
</dbReference>
<gene>
    <name evidence="3" type="ORF">JBS370_LOCUS23020</name>
    <name evidence="2" type="ORF">ZHD862_LOCUS33986</name>
</gene>
<reference evidence="3" key="1">
    <citation type="submission" date="2021-02" db="EMBL/GenBank/DDBJ databases">
        <authorList>
            <person name="Nowell W R."/>
        </authorList>
    </citation>
    <scope>NUCLEOTIDE SEQUENCE</scope>
</reference>
<comment type="caution">
    <text evidence="3">The sequence shown here is derived from an EMBL/GenBank/DDBJ whole genome shotgun (WGS) entry which is preliminary data.</text>
</comment>
<dbReference type="Proteomes" id="UP000663836">
    <property type="component" value="Unassembled WGS sequence"/>
</dbReference>
<dbReference type="CDD" id="cd04301">
    <property type="entry name" value="NAT_SF"/>
    <property type="match status" value="1"/>
</dbReference>
<sequence length="190" mass="21875">MSVIRKGTLEDASNIFELYKKVSSIYPDNLAQQIDEVNFSYIQAEIKNAQLHGLVLLMFNDGKLIGFVKAYTSEFRRKAHVLTNATMMMDPTAVGQGFGTQLLEAYLDELQKSLRHIRVMELLPYDLNVKGIRLYERMGFVLTATLPNKIRYVNGTFGDQLLMNWINPSFCDQVLLQYYQYLKTLNNVET</sequence>
<dbReference type="SUPFAM" id="SSF55729">
    <property type="entry name" value="Acyl-CoA N-acyltransferases (Nat)"/>
    <property type="match status" value="1"/>
</dbReference>
<proteinExistence type="predicted"/>
<dbReference type="InterPro" id="IPR000182">
    <property type="entry name" value="GNAT_dom"/>
</dbReference>
<dbReference type="EMBL" id="CAJNOT010004215">
    <property type="protein sequence ID" value="CAF1421811.1"/>
    <property type="molecule type" value="Genomic_DNA"/>
</dbReference>
<dbReference type="PROSITE" id="PS51186">
    <property type="entry name" value="GNAT"/>
    <property type="match status" value="1"/>
</dbReference>
<protein>
    <recommendedName>
        <fullName evidence="1">N-acetyltransferase domain-containing protein</fullName>
    </recommendedName>
</protein>
<dbReference type="AlphaFoldDB" id="A0A819KB12"/>
<name>A0A819KB12_9BILA</name>
<dbReference type="Proteomes" id="UP000663864">
    <property type="component" value="Unassembled WGS sequence"/>
</dbReference>
<organism evidence="3 4">
    <name type="scientific">Rotaria sordida</name>
    <dbReference type="NCBI Taxonomy" id="392033"/>
    <lineage>
        <taxon>Eukaryota</taxon>
        <taxon>Metazoa</taxon>
        <taxon>Spiralia</taxon>
        <taxon>Gnathifera</taxon>
        <taxon>Rotifera</taxon>
        <taxon>Eurotatoria</taxon>
        <taxon>Bdelloidea</taxon>
        <taxon>Philodinida</taxon>
        <taxon>Philodinidae</taxon>
        <taxon>Rotaria</taxon>
    </lineage>
</organism>